<dbReference type="InterPro" id="IPR027396">
    <property type="entry name" value="DsrEFH-like"/>
</dbReference>
<dbReference type="InterPro" id="IPR003787">
    <property type="entry name" value="Sulphur_relay_DsrE/F-like"/>
</dbReference>
<dbReference type="Gene3D" id="3.40.1260.10">
    <property type="entry name" value="DsrEFH-like"/>
    <property type="match status" value="1"/>
</dbReference>
<organism evidence="2 3">
    <name type="scientific">Thalassomonas actiniarum</name>
    <dbReference type="NCBI Taxonomy" id="485447"/>
    <lineage>
        <taxon>Bacteria</taxon>
        <taxon>Pseudomonadati</taxon>
        <taxon>Pseudomonadota</taxon>
        <taxon>Gammaproteobacteria</taxon>
        <taxon>Alteromonadales</taxon>
        <taxon>Colwelliaceae</taxon>
        <taxon>Thalassomonas</taxon>
    </lineage>
</organism>
<dbReference type="NCBIfam" id="NF001238">
    <property type="entry name" value="PRK00211.1"/>
    <property type="match status" value="1"/>
</dbReference>
<dbReference type="NCBIfam" id="TIGR03010">
    <property type="entry name" value="sulf_tusC_dsrF"/>
    <property type="match status" value="1"/>
</dbReference>
<dbReference type="Proteomes" id="UP000032568">
    <property type="component" value="Chromosome"/>
</dbReference>
<evidence type="ECO:0000256" key="1">
    <source>
        <dbReference type="ARBA" id="ARBA00005996"/>
    </source>
</evidence>
<keyword evidence="3" id="KW-1185">Reference proteome</keyword>
<proteinExistence type="inferred from homology"/>
<comment type="similarity">
    <text evidence="1">Belongs to the DsrF/TusC family.</text>
</comment>
<dbReference type="SUPFAM" id="SSF75169">
    <property type="entry name" value="DsrEFH-like"/>
    <property type="match status" value="1"/>
</dbReference>
<dbReference type="EMBL" id="CP059735">
    <property type="protein sequence ID" value="WDD96872.1"/>
    <property type="molecule type" value="Genomic_DNA"/>
</dbReference>
<gene>
    <name evidence="2" type="primary">tusC</name>
    <name evidence="2" type="ORF">SG35_016045</name>
</gene>
<accession>A0AAE9YNV1</accession>
<dbReference type="PANTHER" id="PTHR38780:SF1">
    <property type="entry name" value="PROTEIN TUSC"/>
    <property type="match status" value="1"/>
</dbReference>
<sequence>MTDKQNKTVAIINSQAPFSSPAGKDALDTALIFGSYEQNIALFFMGDGVYQLTDRQNPELISQKNYLKTFSAFEFYDIEQVYVCAQSLKDRGLIGQFHIENTTVLEPAQFAQTLAGFQVIFRF</sequence>
<protein>
    <submittedName>
        <fullName evidence="2">Sulfurtransferase complex subunit TusC</fullName>
    </submittedName>
</protein>
<evidence type="ECO:0000313" key="2">
    <source>
        <dbReference type="EMBL" id="WDD96872.1"/>
    </source>
</evidence>
<dbReference type="KEGG" id="tact:SG35_016045"/>
<dbReference type="Pfam" id="PF02635">
    <property type="entry name" value="DsrE"/>
    <property type="match status" value="1"/>
</dbReference>
<dbReference type="InterPro" id="IPR017462">
    <property type="entry name" value="Sulphur_relay_TusC/DsrF"/>
</dbReference>
<dbReference type="PANTHER" id="PTHR38780">
    <property type="entry name" value="PROTEIN TUSC"/>
    <property type="match status" value="1"/>
</dbReference>
<name>A0AAE9YNV1_9GAMM</name>
<dbReference type="RefSeq" id="WP_044831410.1">
    <property type="nucleotide sequence ID" value="NZ_CP059735.1"/>
</dbReference>
<evidence type="ECO:0000313" key="3">
    <source>
        <dbReference type="Proteomes" id="UP000032568"/>
    </source>
</evidence>
<reference evidence="2 3" key="2">
    <citation type="journal article" date="2022" name="Mar. Drugs">
        <title>Bioassay-Guided Fractionation Leads to the Detection of Cholic Acid Generated by the Rare Thalassomonas sp.</title>
        <authorList>
            <person name="Pheiffer F."/>
            <person name="Schneider Y.K."/>
            <person name="Hansen E.H."/>
            <person name="Andersen J.H."/>
            <person name="Isaksson J."/>
            <person name="Busche T."/>
            <person name="R C."/>
            <person name="Kalinowski J."/>
            <person name="Zyl L.V."/>
            <person name="Trindade M."/>
        </authorList>
    </citation>
    <scope>NUCLEOTIDE SEQUENCE [LARGE SCALE GENOMIC DNA]</scope>
    <source>
        <strain evidence="2 3">A5K-106</strain>
    </source>
</reference>
<reference evidence="2 3" key="1">
    <citation type="journal article" date="2015" name="Genome Announc.">
        <title>Draft Genome Sequences of Marine Isolates of Thalassomonas viridans and Thalassomonas actiniarum.</title>
        <authorList>
            <person name="Olonade I."/>
            <person name="van Zyl L.J."/>
            <person name="Trindade M."/>
        </authorList>
    </citation>
    <scope>NUCLEOTIDE SEQUENCE [LARGE SCALE GENOMIC DNA]</scope>
    <source>
        <strain evidence="2 3">A5K-106</strain>
    </source>
</reference>
<dbReference type="AlphaFoldDB" id="A0AAE9YNV1"/>